<evidence type="ECO:0000313" key="7">
    <source>
        <dbReference type="EMBL" id="AEJ07944.1"/>
    </source>
</evidence>
<keyword evidence="2" id="KW-0479">Metal-binding</keyword>
<dbReference type="PROSITE" id="PS50994">
    <property type="entry name" value="INTEGRASE"/>
    <property type="match status" value="1"/>
</dbReference>
<keyword evidence="1" id="KW-0645">Protease</keyword>
<evidence type="ECO:0000256" key="1">
    <source>
        <dbReference type="ARBA" id="ARBA00022670"/>
    </source>
</evidence>
<dbReference type="InterPro" id="IPR012337">
    <property type="entry name" value="RNaseH-like_sf"/>
</dbReference>
<proteinExistence type="predicted"/>
<dbReference type="InterPro" id="IPR057670">
    <property type="entry name" value="SH3_retrovirus"/>
</dbReference>
<dbReference type="EMBL" id="HM596859">
    <property type="protein sequence ID" value="AEJ07944.1"/>
    <property type="molecule type" value="Genomic_DNA"/>
</dbReference>
<dbReference type="Pfam" id="PF00665">
    <property type="entry name" value="rve"/>
    <property type="match status" value="1"/>
</dbReference>
<evidence type="ECO:0000256" key="5">
    <source>
        <dbReference type="SAM" id="MobiDB-lite"/>
    </source>
</evidence>
<protein>
    <submittedName>
        <fullName evidence="7">Opie1 putative pol protein</fullName>
    </submittedName>
</protein>
<dbReference type="Pfam" id="PF25597">
    <property type="entry name" value="SH3_retrovirus"/>
    <property type="match status" value="1"/>
</dbReference>
<dbReference type="GO" id="GO:0046872">
    <property type="term" value="F:metal ion binding"/>
    <property type="evidence" value="ECO:0007669"/>
    <property type="project" value="UniProtKB-KW"/>
</dbReference>
<evidence type="ECO:0000259" key="6">
    <source>
        <dbReference type="PROSITE" id="PS50994"/>
    </source>
</evidence>
<dbReference type="InterPro" id="IPR013103">
    <property type="entry name" value="RVT_2"/>
</dbReference>
<dbReference type="PANTHER" id="PTHR42648">
    <property type="entry name" value="TRANSPOSASE, PUTATIVE-RELATED"/>
    <property type="match status" value="1"/>
</dbReference>
<sequence length="1065" mass="120444">MHPGGSSWIIDSGCTNHMTGEKKMFTSYVKNKDSQDSIIFGDGNQGKVKGLGKIAISNEHSISNVFLVESLGYNLLSVSQLCNMGYNCLFTNVDVSVFRRSDGSLAFNGVLDDKLYLVDFAKEEAGLDACLIAKTSMGWLWHRRLAHVGMKNLHKLLKGEHVIGLTNLQFEKDRPCAACQAGKQVGGVHHNKNVMTTSRPLELLHMDIFGPVAYLSIGGSKYGLVIVDDFSRFTWVFFLQDKSETQGTLKRFLRRAQNEFELKVKKIRSDNGSEFKNLQVEEFLEEEGIKHEFSAPYTPQQNGVVERKNMTLIDMARTMLGEFKTPERFWSEAVNTACHAINRVYLHRLLKKTSYELLTGNKPNVSYFRVFGSKCYILVKKGRNSKFAPKAVEGFLLGYDSNTKAYRVFNKSSGLVEVSSDIVFDETNGSLREQVVDLDDVDEEDVPTAAMRNMAIGDVRPQEQLEQDQPSSSTMVHPPTQDDEQVHQEEACDQGGAQDDHVMEEEAQPAPPTQVRATIQRDHPVDQILGDISKGVTTRSRLANFCEHYSFVSSIEPFRVEEALLDPDWVLAMQEELNNFKRNEVWTLVPRPKQNVVGTKWVFRNKQDEHGVVTRNKARLVAKGYAQVAGLDFEETFAPVARLESIRILLAYAAHHSFRLFQMDVKSAFLNGPIKEEVYVEQPPGFEDERYPDHVCKLSKALYGLKQAPRAWYECLRDFLIANAFKVGKADPTLFTKTCDGDLFACQIYVDDIIFGSTNQKSCEEFSRVMTQKFEMSMMGELSYFLGFQVRQLKDGTFISQTKYTQDLIKRFGMKDAKPAKTPMGTDGHTDLNKGGKSVDQKAYRSMIGSLLYLCASRPDIMLSVCMCARFQSDPKECHLVAVKRILRYLVATPCFGIWYPKGSTFDLIGYSDSDYAGCKVDRKSTSGTCQFLGRSLVSWSSKKQTSVALSTAEAEYVAAGQCCVQLLWMRQTLRDFGYNLSKVPLLCDNESAIRIAENPVEHSRTKHIDIRHHFLRDHQQKGDIEVFHVSTENQLADIFTKPLDEKTFCRLRSELNVLDSRNLD</sequence>
<dbReference type="Pfam" id="PF22936">
    <property type="entry name" value="Pol_BBD"/>
    <property type="match status" value="1"/>
</dbReference>
<dbReference type="InterPro" id="IPR039537">
    <property type="entry name" value="Retrotran_Ty1/copia-like"/>
</dbReference>
<dbReference type="CDD" id="cd09272">
    <property type="entry name" value="RNase_HI_RT_Ty1"/>
    <property type="match status" value="1"/>
</dbReference>
<dbReference type="GO" id="GO:0015074">
    <property type="term" value="P:DNA integration"/>
    <property type="evidence" value="ECO:0007669"/>
    <property type="project" value="InterPro"/>
</dbReference>
<dbReference type="SUPFAM" id="SSF56672">
    <property type="entry name" value="DNA/RNA polymerases"/>
    <property type="match status" value="1"/>
</dbReference>
<name>I6M4W8_ZEADI</name>
<dbReference type="GO" id="GO:0006508">
    <property type="term" value="P:proteolysis"/>
    <property type="evidence" value="ECO:0007669"/>
    <property type="project" value="UniProtKB-KW"/>
</dbReference>
<dbReference type="InterPro" id="IPR043502">
    <property type="entry name" value="DNA/RNA_pol_sf"/>
</dbReference>
<evidence type="ECO:0000256" key="3">
    <source>
        <dbReference type="ARBA" id="ARBA00022750"/>
    </source>
</evidence>
<dbReference type="SUPFAM" id="SSF53098">
    <property type="entry name" value="Ribonuclease H-like"/>
    <property type="match status" value="1"/>
</dbReference>
<organism evidence="7">
    <name type="scientific">Zea diploperennis</name>
    <name type="common">Diploperennial teosinte</name>
    <dbReference type="NCBI Taxonomy" id="4576"/>
    <lineage>
        <taxon>Eukaryota</taxon>
        <taxon>Viridiplantae</taxon>
        <taxon>Streptophyta</taxon>
        <taxon>Embryophyta</taxon>
        <taxon>Tracheophyta</taxon>
        <taxon>Spermatophyta</taxon>
        <taxon>Magnoliopsida</taxon>
        <taxon>Liliopsida</taxon>
        <taxon>Poales</taxon>
        <taxon>Poaceae</taxon>
        <taxon>PACMAD clade</taxon>
        <taxon>Panicoideae</taxon>
        <taxon>Andropogonodae</taxon>
        <taxon>Andropogoneae</taxon>
        <taxon>Tripsacinae</taxon>
        <taxon>Zea</taxon>
    </lineage>
</organism>
<accession>I6M4W8</accession>
<dbReference type="InterPro" id="IPR001584">
    <property type="entry name" value="Integrase_cat-core"/>
</dbReference>
<dbReference type="InterPro" id="IPR036397">
    <property type="entry name" value="RNaseH_sf"/>
</dbReference>
<keyword evidence="3" id="KW-0064">Aspartyl protease</keyword>
<dbReference type="PANTHER" id="PTHR42648:SF21">
    <property type="entry name" value="CYSTEINE-RICH RLK (RECEPTOR-LIKE PROTEIN KINASE) 8"/>
    <property type="match status" value="1"/>
</dbReference>
<dbReference type="GO" id="GO:0004190">
    <property type="term" value="F:aspartic-type endopeptidase activity"/>
    <property type="evidence" value="ECO:0007669"/>
    <property type="project" value="UniProtKB-KW"/>
</dbReference>
<dbReference type="AlphaFoldDB" id="I6M4W8"/>
<feature type="domain" description="Integrase catalytic" evidence="6">
    <location>
        <begin position="196"/>
        <end position="362"/>
    </location>
</feature>
<dbReference type="Pfam" id="PF07727">
    <property type="entry name" value="RVT_2"/>
    <property type="match status" value="1"/>
</dbReference>
<reference evidence="7" key="1">
    <citation type="journal article" date="2012" name="Plant J.">
        <title>Dynamic evolution of bz orthologous regions in the Andropogoneae and other grasses.</title>
        <authorList>
            <person name="Wang Q."/>
            <person name="Dooner H.K."/>
        </authorList>
    </citation>
    <scope>NUCLEOTIDE SEQUENCE</scope>
</reference>
<evidence type="ECO:0000256" key="4">
    <source>
        <dbReference type="ARBA" id="ARBA00022801"/>
    </source>
</evidence>
<dbReference type="InterPro" id="IPR054722">
    <property type="entry name" value="PolX-like_BBD"/>
</dbReference>
<dbReference type="Gene3D" id="3.30.420.10">
    <property type="entry name" value="Ribonuclease H-like superfamily/Ribonuclease H"/>
    <property type="match status" value="1"/>
</dbReference>
<dbReference type="InterPro" id="IPR025724">
    <property type="entry name" value="GAG-pre-integrase_dom"/>
</dbReference>
<dbReference type="Pfam" id="PF13976">
    <property type="entry name" value="gag_pre-integrs"/>
    <property type="match status" value="1"/>
</dbReference>
<feature type="region of interest" description="Disordered" evidence="5">
    <location>
        <begin position="454"/>
        <end position="516"/>
    </location>
</feature>
<dbReference type="GO" id="GO:0003676">
    <property type="term" value="F:nucleic acid binding"/>
    <property type="evidence" value="ECO:0007669"/>
    <property type="project" value="InterPro"/>
</dbReference>
<evidence type="ECO:0000256" key="2">
    <source>
        <dbReference type="ARBA" id="ARBA00022723"/>
    </source>
</evidence>
<keyword evidence="4" id="KW-0378">Hydrolase</keyword>